<dbReference type="PRINTS" id="PR01438">
    <property type="entry name" value="UNVRSLSTRESS"/>
</dbReference>
<dbReference type="EMBL" id="CP026304">
    <property type="protein sequence ID" value="AVZ76734.1"/>
    <property type="molecule type" value="Genomic_DNA"/>
</dbReference>
<dbReference type="Pfam" id="PF00582">
    <property type="entry name" value="Usp"/>
    <property type="match status" value="2"/>
</dbReference>
<dbReference type="AlphaFoldDB" id="A0A2R4TCA5"/>
<dbReference type="Gene3D" id="3.40.50.620">
    <property type="entry name" value="HUPs"/>
    <property type="match status" value="2"/>
</dbReference>
<comment type="similarity">
    <text evidence="1">Belongs to the universal stress protein A family.</text>
</comment>
<dbReference type="Proteomes" id="UP000244201">
    <property type="component" value="Chromosome"/>
</dbReference>
<accession>A0A2R4TCA5</accession>
<gene>
    <name evidence="3" type="ORF">SLUN_35575</name>
</gene>
<dbReference type="PANTHER" id="PTHR46268">
    <property type="entry name" value="STRESS RESPONSE PROTEIN NHAX"/>
    <property type="match status" value="1"/>
</dbReference>
<dbReference type="GeneID" id="55660572"/>
<dbReference type="OrthoDB" id="4867015at2"/>
<reference evidence="3 4" key="1">
    <citation type="submission" date="2018-01" db="EMBL/GenBank/DDBJ databases">
        <title>Complete genome sequence of Streptomyces lunaelactis MM109T, a Ferroverdin A producer isolated from cave moonmilk deposits.</title>
        <authorList>
            <person name="Naome A."/>
            <person name="Martinet L."/>
            <person name="Maciejewska M."/>
            <person name="Anderssen S."/>
            <person name="Adam D."/>
            <person name="Tenconi E."/>
            <person name="Deflandre B."/>
            <person name="Arguelles-Arias A."/>
            <person name="Calusinska M."/>
            <person name="Copieters W."/>
            <person name="Karim L."/>
            <person name="Hanikenne M."/>
            <person name="Baurain D."/>
            <person name="van Wezel G."/>
            <person name="Smargiasso N."/>
            <person name="de Pauw E."/>
            <person name="Delfosse P."/>
            <person name="Rigali S."/>
        </authorList>
    </citation>
    <scope>NUCLEOTIDE SEQUENCE [LARGE SCALE GENOMIC DNA]</scope>
    <source>
        <strain evidence="3 4">MM109</strain>
    </source>
</reference>
<dbReference type="PANTHER" id="PTHR46268:SF6">
    <property type="entry name" value="UNIVERSAL STRESS PROTEIN UP12"/>
    <property type="match status" value="1"/>
</dbReference>
<keyword evidence="4" id="KW-1185">Reference proteome</keyword>
<dbReference type="InterPro" id="IPR006015">
    <property type="entry name" value="Universal_stress_UspA"/>
</dbReference>
<dbReference type="InterPro" id="IPR014729">
    <property type="entry name" value="Rossmann-like_a/b/a_fold"/>
</dbReference>
<evidence type="ECO:0000313" key="4">
    <source>
        <dbReference type="Proteomes" id="UP000244201"/>
    </source>
</evidence>
<evidence type="ECO:0000259" key="2">
    <source>
        <dbReference type="Pfam" id="PF00582"/>
    </source>
</evidence>
<dbReference type="SUPFAM" id="SSF52402">
    <property type="entry name" value="Adenine nucleotide alpha hydrolases-like"/>
    <property type="match status" value="2"/>
</dbReference>
<dbReference type="RefSeq" id="WP_108154024.1">
    <property type="nucleotide sequence ID" value="NZ_CP026304.1"/>
</dbReference>
<feature type="domain" description="UspA" evidence="2">
    <location>
        <begin position="1"/>
        <end position="136"/>
    </location>
</feature>
<evidence type="ECO:0000256" key="1">
    <source>
        <dbReference type="ARBA" id="ARBA00008791"/>
    </source>
</evidence>
<name>A0A2R4TCA5_9ACTN</name>
<feature type="domain" description="UspA" evidence="2">
    <location>
        <begin position="152"/>
        <end position="288"/>
    </location>
</feature>
<dbReference type="KEGG" id="slk:SLUN_35575"/>
<evidence type="ECO:0000313" key="3">
    <source>
        <dbReference type="EMBL" id="AVZ76734.1"/>
    </source>
</evidence>
<protein>
    <submittedName>
        <fullName evidence="3">Universal stress protein</fullName>
    </submittedName>
</protein>
<organism evidence="3 4">
    <name type="scientific">Streptomyces lunaelactis</name>
    <dbReference type="NCBI Taxonomy" id="1535768"/>
    <lineage>
        <taxon>Bacteria</taxon>
        <taxon>Bacillati</taxon>
        <taxon>Actinomycetota</taxon>
        <taxon>Actinomycetes</taxon>
        <taxon>Kitasatosporales</taxon>
        <taxon>Streptomycetaceae</taxon>
        <taxon>Streptomyces</taxon>
    </lineage>
</organism>
<dbReference type="InterPro" id="IPR006016">
    <property type="entry name" value="UspA"/>
</dbReference>
<sequence>MSRTVTVGIDGSRESLAAANWAAEEALRRGIPLKLLHVWSKDEERRTRWVDPATARGWGERTLRITERRLRRRHSGLSVVTAWVPGYPVDALCAAGDASELLVLGSRGLGGLAGFLAGSVSLAVLARLQRPAVLVRAHNVPAPGKPRSAGDVVLGLDVYSPSDEMIEFAFTAAERYGCRLHVLHSWQMPAVYGPDMAGVLPTLLADIGQERQQALDDALAPWTEKYPAVPVFRQCNQGRAAQDLAEASRDARLVVVGRRNRRARIGTHIGAVTHGVLHHCVAPVAVVPHD</sequence>
<proteinExistence type="inferred from homology"/>